<dbReference type="SUPFAM" id="SSF48452">
    <property type="entry name" value="TPR-like"/>
    <property type="match status" value="1"/>
</dbReference>
<comment type="caution">
    <text evidence="4">The sequence shown here is derived from an EMBL/GenBank/DDBJ whole genome shotgun (WGS) entry which is preliminary data.</text>
</comment>
<name>A0A8S2EVE9_9BILA</name>
<dbReference type="InterPro" id="IPR011990">
    <property type="entry name" value="TPR-like_helical_dom_sf"/>
</dbReference>
<dbReference type="Pfam" id="PF13424">
    <property type="entry name" value="TPR_12"/>
    <property type="match status" value="1"/>
</dbReference>
<feature type="repeat" description="TPR" evidence="3">
    <location>
        <begin position="84"/>
        <end position="117"/>
    </location>
</feature>
<evidence type="ECO:0000313" key="4">
    <source>
        <dbReference type="EMBL" id="CAF1281281.1"/>
    </source>
</evidence>
<dbReference type="Gene3D" id="1.25.40.10">
    <property type="entry name" value="Tetratricopeptide repeat domain"/>
    <property type="match status" value="1"/>
</dbReference>
<protein>
    <recommendedName>
        <fullName evidence="7">Tetratricopeptide repeat protein</fullName>
    </recommendedName>
</protein>
<dbReference type="AlphaFoldDB" id="A0A8S2EVE9"/>
<dbReference type="EMBL" id="CAJNOK010018387">
    <property type="protein sequence ID" value="CAF1281281.1"/>
    <property type="molecule type" value="Genomic_DNA"/>
</dbReference>
<dbReference type="PROSITE" id="PS50005">
    <property type="entry name" value="TPR"/>
    <property type="match status" value="2"/>
</dbReference>
<keyword evidence="1" id="KW-0677">Repeat</keyword>
<gene>
    <name evidence="4" type="ORF">OVA965_LOCUS27649</name>
    <name evidence="5" type="ORF">TMI583_LOCUS28397</name>
</gene>
<proteinExistence type="predicted"/>
<dbReference type="Proteomes" id="UP000677228">
    <property type="component" value="Unassembled WGS sequence"/>
</dbReference>
<sequence>MGTVFRISSVDKLGGGIWSVKLILNGDEDVEPRRLTDHMKKEIQDKNDLFTLERLLLEMSEYEKAEEFYLMMLETSSENDRDVAAIYNELGTSYWERGNNEQALVYYSKCLEIELKSFPADSPSLATTYNNIGNAYRAEGHLDRALMSMEKALKIEEKSLSSDDPSLAITYNN</sequence>
<reference evidence="4" key="1">
    <citation type="submission" date="2021-02" db="EMBL/GenBank/DDBJ databases">
        <authorList>
            <person name="Nowell W R."/>
        </authorList>
    </citation>
    <scope>NUCLEOTIDE SEQUENCE</scope>
</reference>
<organism evidence="4 6">
    <name type="scientific">Didymodactylos carnosus</name>
    <dbReference type="NCBI Taxonomy" id="1234261"/>
    <lineage>
        <taxon>Eukaryota</taxon>
        <taxon>Metazoa</taxon>
        <taxon>Spiralia</taxon>
        <taxon>Gnathifera</taxon>
        <taxon>Rotifera</taxon>
        <taxon>Eurotatoria</taxon>
        <taxon>Bdelloidea</taxon>
        <taxon>Philodinida</taxon>
        <taxon>Philodinidae</taxon>
        <taxon>Didymodactylos</taxon>
    </lineage>
</organism>
<feature type="repeat" description="TPR" evidence="3">
    <location>
        <begin position="126"/>
        <end position="159"/>
    </location>
</feature>
<keyword evidence="2 3" id="KW-0802">TPR repeat</keyword>
<dbReference type="PANTHER" id="PTHR45641:SF1">
    <property type="entry name" value="AAA+ ATPASE DOMAIN-CONTAINING PROTEIN"/>
    <property type="match status" value="1"/>
</dbReference>
<dbReference type="InterPro" id="IPR019734">
    <property type="entry name" value="TPR_rpt"/>
</dbReference>
<evidence type="ECO:0008006" key="7">
    <source>
        <dbReference type="Google" id="ProtNLM"/>
    </source>
</evidence>
<dbReference type="PANTHER" id="PTHR45641">
    <property type="entry name" value="TETRATRICOPEPTIDE REPEAT PROTEIN (AFU_ORTHOLOGUE AFUA_6G03870)"/>
    <property type="match status" value="1"/>
</dbReference>
<dbReference type="SMART" id="SM00028">
    <property type="entry name" value="TPR"/>
    <property type="match status" value="2"/>
</dbReference>
<dbReference type="EMBL" id="CAJOBA010039951">
    <property type="protein sequence ID" value="CAF4086113.1"/>
    <property type="molecule type" value="Genomic_DNA"/>
</dbReference>
<evidence type="ECO:0000313" key="5">
    <source>
        <dbReference type="EMBL" id="CAF4086113.1"/>
    </source>
</evidence>
<accession>A0A8S2EVE9</accession>
<evidence type="ECO:0000313" key="6">
    <source>
        <dbReference type="Proteomes" id="UP000677228"/>
    </source>
</evidence>
<evidence type="ECO:0000256" key="1">
    <source>
        <dbReference type="ARBA" id="ARBA00022737"/>
    </source>
</evidence>
<evidence type="ECO:0000256" key="3">
    <source>
        <dbReference type="PROSITE-ProRule" id="PRU00339"/>
    </source>
</evidence>
<evidence type="ECO:0000256" key="2">
    <source>
        <dbReference type="ARBA" id="ARBA00022803"/>
    </source>
</evidence>
<dbReference type="Proteomes" id="UP000682733">
    <property type="component" value="Unassembled WGS sequence"/>
</dbReference>